<dbReference type="Gene3D" id="1.20.1730.10">
    <property type="entry name" value="Sodium/glucose cotransporter"/>
    <property type="match status" value="1"/>
</dbReference>
<dbReference type="OMA" id="VIEYAVF"/>
<evidence type="ECO:0000256" key="7">
    <source>
        <dbReference type="ARBA" id="ARBA00023053"/>
    </source>
</evidence>
<dbReference type="OrthoDB" id="6511639at2759"/>
<dbReference type="PANTHER" id="PTHR42985:SF40">
    <property type="entry name" value="LD47995P-RELATED"/>
    <property type="match status" value="1"/>
</dbReference>
<organism evidence="13 14">
    <name type="scientific">Haemaphysalis longicornis</name>
    <name type="common">Bush tick</name>
    <dbReference type="NCBI Taxonomy" id="44386"/>
    <lineage>
        <taxon>Eukaryota</taxon>
        <taxon>Metazoa</taxon>
        <taxon>Ecdysozoa</taxon>
        <taxon>Arthropoda</taxon>
        <taxon>Chelicerata</taxon>
        <taxon>Arachnida</taxon>
        <taxon>Acari</taxon>
        <taxon>Parasitiformes</taxon>
        <taxon>Ixodida</taxon>
        <taxon>Ixodoidea</taxon>
        <taxon>Ixodidae</taxon>
        <taxon>Haemaphysalinae</taxon>
        <taxon>Haemaphysalis</taxon>
    </lineage>
</organism>
<dbReference type="InterPro" id="IPR038377">
    <property type="entry name" value="Na/Glc_symporter_sf"/>
</dbReference>
<name>A0A9J6H4I1_HAELO</name>
<evidence type="ECO:0000256" key="6">
    <source>
        <dbReference type="ARBA" id="ARBA00022989"/>
    </source>
</evidence>
<feature type="transmembrane region" description="Helical" evidence="12">
    <location>
        <begin position="50"/>
        <end position="74"/>
    </location>
</feature>
<keyword evidence="7" id="KW-0915">Sodium</keyword>
<dbReference type="GO" id="GO:0006814">
    <property type="term" value="P:sodium ion transport"/>
    <property type="evidence" value="ECO:0007669"/>
    <property type="project" value="UniProtKB-KW"/>
</dbReference>
<keyword evidence="3" id="KW-0813">Transport</keyword>
<protein>
    <recommendedName>
        <fullName evidence="15">Sodium-dependent multivitamin transporter</fullName>
    </recommendedName>
</protein>
<keyword evidence="6 12" id="KW-1133">Transmembrane helix</keyword>
<dbReference type="VEuPathDB" id="VectorBase:HLOH_040349"/>
<evidence type="ECO:0000256" key="10">
    <source>
        <dbReference type="ARBA" id="ARBA00023201"/>
    </source>
</evidence>
<dbReference type="InterPro" id="IPR051163">
    <property type="entry name" value="Sodium:Solute_Symporter_SSF"/>
</dbReference>
<comment type="subcellular location">
    <subcellularLocation>
        <location evidence="1">Cell membrane</location>
        <topology evidence="1">Multi-pass membrane protein</topology>
    </subcellularLocation>
</comment>
<accession>A0A9J6H4I1</accession>
<proteinExistence type="inferred from homology"/>
<dbReference type="Pfam" id="PF00474">
    <property type="entry name" value="SSF"/>
    <property type="match status" value="1"/>
</dbReference>
<keyword evidence="9 12" id="KW-0472">Membrane</keyword>
<dbReference type="PROSITE" id="PS50283">
    <property type="entry name" value="NA_SOLUT_SYMP_3"/>
    <property type="match status" value="1"/>
</dbReference>
<evidence type="ECO:0000256" key="9">
    <source>
        <dbReference type="ARBA" id="ARBA00023136"/>
    </source>
</evidence>
<dbReference type="GO" id="GO:0005886">
    <property type="term" value="C:plasma membrane"/>
    <property type="evidence" value="ECO:0007669"/>
    <property type="project" value="UniProtKB-SubCell"/>
</dbReference>
<sequence length="132" mass="14403">MEVIEYVVFGTLVLGNFALGLYFSVRKPPAGAASASTAEDVFLGSRLLKFLPLAASSVASLFSSTGLIAFPAHYYAYGMHVAWCGVTALLYVPLAMYVFAPVLYKSGVTSIFEVRIERKICRNTLRMLCQMS</sequence>
<keyword evidence="4" id="KW-1003">Cell membrane</keyword>
<evidence type="ECO:0000313" key="14">
    <source>
        <dbReference type="Proteomes" id="UP000821853"/>
    </source>
</evidence>
<dbReference type="EMBL" id="JABSTR010000011">
    <property type="protein sequence ID" value="KAH9381968.1"/>
    <property type="molecule type" value="Genomic_DNA"/>
</dbReference>
<evidence type="ECO:0000256" key="11">
    <source>
        <dbReference type="RuleBase" id="RU362091"/>
    </source>
</evidence>
<keyword evidence="8" id="KW-0406">Ion transport</keyword>
<evidence type="ECO:0000256" key="5">
    <source>
        <dbReference type="ARBA" id="ARBA00022692"/>
    </source>
</evidence>
<evidence type="ECO:0000256" key="4">
    <source>
        <dbReference type="ARBA" id="ARBA00022475"/>
    </source>
</evidence>
<feature type="transmembrane region" description="Helical" evidence="12">
    <location>
        <begin position="80"/>
        <end position="100"/>
    </location>
</feature>
<keyword evidence="10" id="KW-0739">Sodium transport</keyword>
<comment type="similarity">
    <text evidence="2 11">Belongs to the sodium:solute symporter (SSF) (TC 2.A.21) family.</text>
</comment>
<dbReference type="InterPro" id="IPR001734">
    <property type="entry name" value="Na/solute_symporter"/>
</dbReference>
<keyword evidence="5 12" id="KW-0812">Transmembrane</keyword>
<dbReference type="GO" id="GO:0015293">
    <property type="term" value="F:symporter activity"/>
    <property type="evidence" value="ECO:0007669"/>
    <property type="project" value="TreeGrafter"/>
</dbReference>
<dbReference type="AlphaFoldDB" id="A0A9J6H4I1"/>
<feature type="transmembrane region" description="Helical" evidence="12">
    <location>
        <begin position="6"/>
        <end position="25"/>
    </location>
</feature>
<evidence type="ECO:0000256" key="12">
    <source>
        <dbReference type="SAM" id="Phobius"/>
    </source>
</evidence>
<dbReference type="Proteomes" id="UP000821853">
    <property type="component" value="Chromosome 9"/>
</dbReference>
<evidence type="ECO:0008006" key="15">
    <source>
        <dbReference type="Google" id="ProtNLM"/>
    </source>
</evidence>
<evidence type="ECO:0000256" key="8">
    <source>
        <dbReference type="ARBA" id="ARBA00023065"/>
    </source>
</evidence>
<reference evidence="13 14" key="1">
    <citation type="journal article" date="2020" name="Cell">
        <title>Large-Scale Comparative Analyses of Tick Genomes Elucidate Their Genetic Diversity and Vector Capacities.</title>
        <authorList>
            <consortium name="Tick Genome and Microbiome Consortium (TIGMIC)"/>
            <person name="Jia N."/>
            <person name="Wang J."/>
            <person name="Shi W."/>
            <person name="Du L."/>
            <person name="Sun Y."/>
            <person name="Zhan W."/>
            <person name="Jiang J.F."/>
            <person name="Wang Q."/>
            <person name="Zhang B."/>
            <person name="Ji P."/>
            <person name="Bell-Sakyi L."/>
            <person name="Cui X.M."/>
            <person name="Yuan T.T."/>
            <person name="Jiang B.G."/>
            <person name="Yang W.F."/>
            <person name="Lam T.T."/>
            <person name="Chang Q.C."/>
            <person name="Ding S.J."/>
            <person name="Wang X.J."/>
            <person name="Zhu J.G."/>
            <person name="Ruan X.D."/>
            <person name="Zhao L."/>
            <person name="Wei J.T."/>
            <person name="Ye R.Z."/>
            <person name="Que T.C."/>
            <person name="Du C.H."/>
            <person name="Zhou Y.H."/>
            <person name="Cheng J.X."/>
            <person name="Dai P.F."/>
            <person name="Guo W.B."/>
            <person name="Han X.H."/>
            <person name="Huang E.J."/>
            <person name="Li L.F."/>
            <person name="Wei W."/>
            <person name="Gao Y.C."/>
            <person name="Liu J.Z."/>
            <person name="Shao H.Z."/>
            <person name="Wang X."/>
            <person name="Wang C.C."/>
            <person name="Yang T.C."/>
            <person name="Huo Q.B."/>
            <person name="Li W."/>
            <person name="Chen H.Y."/>
            <person name="Chen S.E."/>
            <person name="Zhou L.G."/>
            <person name="Ni X.B."/>
            <person name="Tian J.H."/>
            <person name="Sheng Y."/>
            <person name="Liu T."/>
            <person name="Pan Y.S."/>
            <person name="Xia L.Y."/>
            <person name="Li J."/>
            <person name="Zhao F."/>
            <person name="Cao W.C."/>
        </authorList>
    </citation>
    <scope>NUCLEOTIDE SEQUENCE [LARGE SCALE GENOMIC DNA]</scope>
    <source>
        <strain evidence="13">HaeL-2018</strain>
    </source>
</reference>
<gene>
    <name evidence="13" type="ORF">HPB48_013255</name>
</gene>
<evidence type="ECO:0000256" key="2">
    <source>
        <dbReference type="ARBA" id="ARBA00006434"/>
    </source>
</evidence>
<evidence type="ECO:0000313" key="13">
    <source>
        <dbReference type="EMBL" id="KAH9381968.1"/>
    </source>
</evidence>
<dbReference type="PANTHER" id="PTHR42985">
    <property type="entry name" value="SODIUM-COUPLED MONOCARBOXYLATE TRANSPORTER"/>
    <property type="match status" value="1"/>
</dbReference>
<evidence type="ECO:0000256" key="3">
    <source>
        <dbReference type="ARBA" id="ARBA00022448"/>
    </source>
</evidence>
<comment type="caution">
    <text evidence="13">The sequence shown here is derived from an EMBL/GenBank/DDBJ whole genome shotgun (WGS) entry which is preliminary data.</text>
</comment>
<evidence type="ECO:0000256" key="1">
    <source>
        <dbReference type="ARBA" id="ARBA00004651"/>
    </source>
</evidence>
<keyword evidence="14" id="KW-1185">Reference proteome</keyword>